<dbReference type="Pfam" id="PF00528">
    <property type="entry name" value="BPD_transp_1"/>
    <property type="match status" value="1"/>
</dbReference>
<comment type="similarity">
    <text evidence="7">Belongs to the binding-protein-dependent transport system permease family.</text>
</comment>
<evidence type="ECO:0000256" key="7">
    <source>
        <dbReference type="RuleBase" id="RU363032"/>
    </source>
</evidence>
<feature type="transmembrane region" description="Helical" evidence="7">
    <location>
        <begin position="186"/>
        <end position="207"/>
    </location>
</feature>
<dbReference type="PANTHER" id="PTHR30193:SF37">
    <property type="entry name" value="INNER MEMBRANE ABC TRANSPORTER PERMEASE PROTEIN YCJO"/>
    <property type="match status" value="1"/>
</dbReference>
<feature type="transmembrane region" description="Helical" evidence="7">
    <location>
        <begin position="289"/>
        <end position="312"/>
    </location>
</feature>
<feature type="transmembrane region" description="Helical" evidence="7">
    <location>
        <begin position="89"/>
        <end position="109"/>
    </location>
</feature>
<dbReference type="PROSITE" id="PS50928">
    <property type="entry name" value="ABC_TM1"/>
    <property type="match status" value="1"/>
</dbReference>
<feature type="transmembrane region" description="Helical" evidence="7">
    <location>
        <begin position="121"/>
        <end position="141"/>
    </location>
</feature>
<dbReference type="EMBL" id="PDSL01000054">
    <property type="protein sequence ID" value="PIE32061.1"/>
    <property type="molecule type" value="Genomic_DNA"/>
</dbReference>
<keyword evidence="3" id="KW-1003">Cell membrane</keyword>
<dbReference type="SUPFAM" id="SSF161098">
    <property type="entry name" value="MetI-like"/>
    <property type="match status" value="1"/>
</dbReference>
<comment type="subcellular location">
    <subcellularLocation>
        <location evidence="1 7">Cell membrane</location>
        <topology evidence="1 7">Multi-pass membrane protein</topology>
    </subcellularLocation>
</comment>
<sequence length="320" mass="35818">MTHTTAPPRGRRRRLRGTDRLTIALMVGIPAIIHLVLVWIPAILTGILSFMEWDNVTPVNTMKWAGWNNYRIIFTVFDNFLFPALFNNLILILWLFVCTAVGILLAYLLDKNIAGARIYQSIYYFPVVLSLAVVGFIWKSVMFSRESGLLNILWPGDPVDFVGDQTKLFEINLPWFDFPLGLSRNFAALLIAMAWRHIGYIMVLYLAGLKSVDPTLKEAAAIDGASEAQTFRRVVFPILKPINVIVSVITIIEALRAYDIVAALSEPRGTEVMGTLVTRSLTGEGGGRVGIGSAYGMVLFVLCIGFIIWYVINNFRENDL</sequence>
<comment type="caution">
    <text evidence="9">The sequence shown here is derived from an EMBL/GenBank/DDBJ whole genome shotgun (WGS) entry which is preliminary data.</text>
</comment>
<evidence type="ECO:0000256" key="5">
    <source>
        <dbReference type="ARBA" id="ARBA00022989"/>
    </source>
</evidence>
<dbReference type="GO" id="GO:0055085">
    <property type="term" value="P:transmembrane transport"/>
    <property type="evidence" value="ECO:0007669"/>
    <property type="project" value="InterPro"/>
</dbReference>
<evidence type="ECO:0000256" key="4">
    <source>
        <dbReference type="ARBA" id="ARBA00022692"/>
    </source>
</evidence>
<dbReference type="Gene3D" id="1.10.3720.10">
    <property type="entry name" value="MetI-like"/>
    <property type="match status" value="1"/>
</dbReference>
<keyword evidence="5 7" id="KW-1133">Transmembrane helix</keyword>
<keyword evidence="2 7" id="KW-0813">Transport</keyword>
<evidence type="ECO:0000256" key="2">
    <source>
        <dbReference type="ARBA" id="ARBA00022448"/>
    </source>
</evidence>
<dbReference type="InterPro" id="IPR051393">
    <property type="entry name" value="ABC_transporter_permease"/>
</dbReference>
<feature type="domain" description="ABC transmembrane type-1" evidence="8">
    <location>
        <begin position="84"/>
        <end position="310"/>
    </location>
</feature>
<name>A0A2G6K8R4_9ACTN</name>
<dbReference type="GO" id="GO:0005886">
    <property type="term" value="C:plasma membrane"/>
    <property type="evidence" value="ECO:0007669"/>
    <property type="project" value="UniProtKB-SubCell"/>
</dbReference>
<evidence type="ECO:0000313" key="9">
    <source>
        <dbReference type="EMBL" id="PIE32061.1"/>
    </source>
</evidence>
<evidence type="ECO:0000259" key="8">
    <source>
        <dbReference type="PROSITE" id="PS50928"/>
    </source>
</evidence>
<accession>A0A2G6K8R4</accession>
<dbReference type="PANTHER" id="PTHR30193">
    <property type="entry name" value="ABC TRANSPORTER PERMEASE PROTEIN"/>
    <property type="match status" value="1"/>
</dbReference>
<dbReference type="CDD" id="cd06261">
    <property type="entry name" value="TM_PBP2"/>
    <property type="match status" value="1"/>
</dbReference>
<keyword evidence="6 7" id="KW-0472">Membrane</keyword>
<dbReference type="Proteomes" id="UP000230914">
    <property type="component" value="Unassembled WGS sequence"/>
</dbReference>
<evidence type="ECO:0000313" key="10">
    <source>
        <dbReference type="Proteomes" id="UP000230914"/>
    </source>
</evidence>
<proteinExistence type="inferred from homology"/>
<dbReference type="InterPro" id="IPR035906">
    <property type="entry name" value="MetI-like_sf"/>
</dbReference>
<dbReference type="InterPro" id="IPR000515">
    <property type="entry name" value="MetI-like"/>
</dbReference>
<dbReference type="AlphaFoldDB" id="A0A2G6K8R4"/>
<evidence type="ECO:0000256" key="6">
    <source>
        <dbReference type="ARBA" id="ARBA00023136"/>
    </source>
</evidence>
<feature type="transmembrane region" description="Helical" evidence="7">
    <location>
        <begin position="21"/>
        <end position="44"/>
    </location>
</feature>
<gene>
    <name evidence="9" type="ORF">CSA55_04120</name>
</gene>
<evidence type="ECO:0000256" key="3">
    <source>
        <dbReference type="ARBA" id="ARBA00022475"/>
    </source>
</evidence>
<organism evidence="9 10">
    <name type="scientific">Ilumatobacter coccineus</name>
    <dbReference type="NCBI Taxonomy" id="467094"/>
    <lineage>
        <taxon>Bacteria</taxon>
        <taxon>Bacillati</taxon>
        <taxon>Actinomycetota</taxon>
        <taxon>Acidimicrobiia</taxon>
        <taxon>Acidimicrobiales</taxon>
        <taxon>Ilumatobacteraceae</taxon>
        <taxon>Ilumatobacter</taxon>
    </lineage>
</organism>
<protein>
    <submittedName>
        <fullName evidence="9">ABC transporter permease</fullName>
    </submittedName>
</protein>
<evidence type="ECO:0000256" key="1">
    <source>
        <dbReference type="ARBA" id="ARBA00004651"/>
    </source>
</evidence>
<keyword evidence="4 7" id="KW-0812">Transmembrane</keyword>
<reference evidence="9 10" key="1">
    <citation type="submission" date="2017-10" db="EMBL/GenBank/DDBJ databases">
        <title>Novel microbial diversity and functional potential in the marine mammal oral microbiome.</title>
        <authorList>
            <person name="Dudek N.K."/>
            <person name="Sun C.L."/>
            <person name="Burstein D."/>
            <person name="Kantor R.S."/>
            <person name="Aliaga Goltsman D.S."/>
            <person name="Bik E.M."/>
            <person name="Thomas B.C."/>
            <person name="Banfield J.F."/>
            <person name="Relman D.A."/>
        </authorList>
    </citation>
    <scope>NUCLEOTIDE SEQUENCE [LARGE SCALE GENOMIC DNA]</scope>
    <source>
        <strain evidence="9">DOLJORAL78_61_10</strain>
    </source>
</reference>